<organism evidence="2 3">
    <name type="scientific">Acrocarpospora pleiomorpha</name>
    <dbReference type="NCBI Taxonomy" id="90975"/>
    <lineage>
        <taxon>Bacteria</taxon>
        <taxon>Bacillati</taxon>
        <taxon>Actinomycetota</taxon>
        <taxon>Actinomycetes</taxon>
        <taxon>Streptosporangiales</taxon>
        <taxon>Streptosporangiaceae</taxon>
        <taxon>Acrocarpospora</taxon>
    </lineage>
</organism>
<gene>
    <name evidence="2" type="ORF">Aple_024850</name>
</gene>
<reference evidence="2 3" key="1">
    <citation type="submission" date="2019-10" db="EMBL/GenBank/DDBJ databases">
        <title>Whole genome shotgun sequence of Acrocarpospora pleiomorpha NBRC 16267.</title>
        <authorList>
            <person name="Ichikawa N."/>
            <person name="Kimura A."/>
            <person name="Kitahashi Y."/>
            <person name="Komaki H."/>
            <person name="Oguchi A."/>
        </authorList>
    </citation>
    <scope>NUCLEOTIDE SEQUENCE [LARGE SCALE GENOMIC DNA]</scope>
    <source>
        <strain evidence="2 3">NBRC 16267</strain>
    </source>
</reference>
<evidence type="ECO:0000313" key="3">
    <source>
        <dbReference type="Proteomes" id="UP000377595"/>
    </source>
</evidence>
<feature type="domain" description="Integrase catalytic" evidence="1">
    <location>
        <begin position="58"/>
        <end position="107"/>
    </location>
</feature>
<evidence type="ECO:0000313" key="2">
    <source>
        <dbReference type="EMBL" id="GES19589.1"/>
    </source>
</evidence>
<name>A0A5M3XHB4_9ACTN</name>
<comment type="caution">
    <text evidence="2">The sequence shown here is derived from an EMBL/GenBank/DDBJ whole genome shotgun (WGS) entry which is preliminary data.</text>
</comment>
<dbReference type="GO" id="GO:0015074">
    <property type="term" value="P:DNA integration"/>
    <property type="evidence" value="ECO:0007669"/>
    <property type="project" value="InterPro"/>
</dbReference>
<sequence length="129" mass="15155">MWTAQQARNILIELGERAGRFNCLIRDRDGKFSEVFDQVLADGVRIIKTPPGRRGRIVMRMFARMLRRECLDHVLIYGERHLRCVLAEFERHYNDHRPHQSRDQMPPLGESGRMIDMTALIRRRKAVGA</sequence>
<accession>A0A5M3XHB4</accession>
<dbReference type="OrthoDB" id="1551204at2"/>
<keyword evidence="3" id="KW-1185">Reference proteome</keyword>
<dbReference type="EMBL" id="BLAF01000012">
    <property type="protein sequence ID" value="GES19589.1"/>
    <property type="molecule type" value="Genomic_DNA"/>
</dbReference>
<proteinExistence type="predicted"/>
<dbReference type="InterPro" id="IPR001584">
    <property type="entry name" value="Integrase_cat-core"/>
</dbReference>
<protein>
    <recommendedName>
        <fullName evidence="1">Integrase catalytic domain-containing protein</fullName>
    </recommendedName>
</protein>
<dbReference type="RefSeq" id="WP_155344664.1">
    <property type="nucleotide sequence ID" value="NZ_BAAAHM010000022.1"/>
</dbReference>
<dbReference type="Proteomes" id="UP000377595">
    <property type="component" value="Unassembled WGS sequence"/>
</dbReference>
<dbReference type="Pfam" id="PF13683">
    <property type="entry name" value="rve_3"/>
    <property type="match status" value="1"/>
</dbReference>
<evidence type="ECO:0000259" key="1">
    <source>
        <dbReference type="Pfam" id="PF13683"/>
    </source>
</evidence>
<dbReference type="AlphaFoldDB" id="A0A5M3XHB4"/>